<dbReference type="Proteomes" id="UP000238296">
    <property type="component" value="Unassembled WGS sequence"/>
</dbReference>
<organism evidence="2 4">
    <name type="scientific">Mycobacterium talmoniae</name>
    <dbReference type="NCBI Taxonomy" id="1858794"/>
    <lineage>
        <taxon>Bacteria</taxon>
        <taxon>Bacillati</taxon>
        <taxon>Actinomycetota</taxon>
        <taxon>Actinomycetes</taxon>
        <taxon>Mycobacteriales</taxon>
        <taxon>Mycobacteriaceae</taxon>
        <taxon>Mycobacterium</taxon>
    </lineage>
</organism>
<protein>
    <recommendedName>
        <fullName evidence="6">PE-PGRS family protein PE_PGRS30</fullName>
    </recommendedName>
</protein>
<accession>A0A1S1NQD1</accession>
<evidence type="ECO:0000313" key="4">
    <source>
        <dbReference type="Proteomes" id="UP000179734"/>
    </source>
</evidence>
<dbReference type="NCBIfam" id="NF033942">
    <property type="entry name" value="GjpA"/>
    <property type="match status" value="1"/>
</dbReference>
<evidence type="ECO:0000313" key="2">
    <source>
        <dbReference type="EMBL" id="OHV05736.1"/>
    </source>
</evidence>
<dbReference type="EMBL" id="PPEA01000401">
    <property type="protein sequence ID" value="PQM47028.1"/>
    <property type="molecule type" value="Genomic_DNA"/>
</dbReference>
<keyword evidence="1" id="KW-0732">Signal</keyword>
<evidence type="ECO:0000256" key="1">
    <source>
        <dbReference type="SAM" id="SignalP"/>
    </source>
</evidence>
<dbReference type="AlphaFoldDB" id="A0A1S1NQD1"/>
<sequence length="347" mass="35791">MQLATRPWITAGVALAGASVIAVTPVAAHLPEIQVPDIQLAAAGDFDPIGTWENVLQTTSTNATGIWDHFSAAPFPVAQQVLANQVGYIEEFLKDPASIANVPGEIFKNLESALATPFEPFLPAGGATDTLYQSLDDVVKGTGLIGSVLTHEGLFQLVQGLLPSLITDKNLEPIVAQLLDFVGSPASGVLIGALGTTLSPMLQFGSDITGIFDALTSGNPLTAFEDVIDMPANLTNAFLNGYGEVDLLPILTQLGITLPSISLLGLDTNISDLSLDFGGLLSPAGSLFDAVGLGVDADLLGSTVNLFDLPGVAVGPIASMVELAQAIAMDIGWSGTGMPLDILASLF</sequence>
<dbReference type="InterPro" id="IPR049934">
    <property type="entry name" value="GjpA-like"/>
</dbReference>
<evidence type="ECO:0008006" key="6">
    <source>
        <dbReference type="Google" id="ProtNLM"/>
    </source>
</evidence>
<feature type="signal peptide" evidence="1">
    <location>
        <begin position="1"/>
        <end position="22"/>
    </location>
</feature>
<dbReference type="Proteomes" id="UP000179734">
    <property type="component" value="Unassembled WGS sequence"/>
</dbReference>
<reference evidence="3 5" key="2">
    <citation type="journal article" date="2017" name="Int. J. Syst. Evol. Microbiol.">
        <title>Mycobacterium talmoniae sp. nov., a slowly growing mycobacterium isolated from human respiratory samples.</title>
        <authorList>
            <person name="Davidson R.M."/>
            <person name="DeGroote M.A."/>
            <person name="Marola J.L."/>
            <person name="Buss S."/>
            <person name="Jones V."/>
            <person name="McNeil M.R."/>
            <person name="Freifeld A.G."/>
            <person name="Elaine Epperson L."/>
            <person name="Hasan N.A."/>
            <person name="Jackson M."/>
            <person name="Iwen P.C."/>
            <person name="Salfinger M."/>
            <person name="Strong M."/>
        </authorList>
    </citation>
    <scope>NUCLEOTIDE SEQUENCE [LARGE SCALE GENOMIC DNA]</scope>
    <source>
        <strain evidence="3 5">ATCC BAA-2683</strain>
    </source>
</reference>
<keyword evidence="4" id="KW-1185">Reference proteome</keyword>
<evidence type="ECO:0000313" key="5">
    <source>
        <dbReference type="Proteomes" id="UP000238296"/>
    </source>
</evidence>
<evidence type="ECO:0000313" key="3">
    <source>
        <dbReference type="EMBL" id="PQM47028.1"/>
    </source>
</evidence>
<proteinExistence type="predicted"/>
<gene>
    <name evidence="2" type="ORF">BKN37_04640</name>
    <name evidence="3" type="ORF">C1Y40_02785</name>
</gene>
<dbReference type="EMBL" id="MLQM01000013">
    <property type="protein sequence ID" value="OHV05736.1"/>
    <property type="molecule type" value="Genomic_DNA"/>
</dbReference>
<dbReference type="RefSeq" id="WP_071022318.1">
    <property type="nucleotide sequence ID" value="NZ_MLQM01000013.1"/>
</dbReference>
<name>A0A1S1NQD1_9MYCO</name>
<reference evidence="3" key="3">
    <citation type="submission" date="2018-01" db="EMBL/GenBank/DDBJ databases">
        <authorList>
            <person name="Gaut B.S."/>
            <person name="Morton B.R."/>
            <person name="Clegg M.T."/>
            <person name="Duvall M.R."/>
        </authorList>
    </citation>
    <scope>NUCLEOTIDE SEQUENCE</scope>
    <source>
        <strain evidence="3">ATCC BAA-2683</strain>
    </source>
</reference>
<feature type="chain" id="PRO_5038296460" description="PE-PGRS family protein PE_PGRS30" evidence="1">
    <location>
        <begin position="23"/>
        <end position="347"/>
    </location>
</feature>
<comment type="caution">
    <text evidence="2">The sequence shown here is derived from an EMBL/GenBank/DDBJ whole genome shotgun (WGS) entry which is preliminary data.</text>
</comment>
<reference evidence="2 4" key="1">
    <citation type="submission" date="2016-10" db="EMBL/GenBank/DDBJ databases">
        <title>Genome sequence of Mycobacterium talmonii.</title>
        <authorList>
            <person name="Greninger A.L."/>
            <person name="Elliott B."/>
            <person name="Vasireddy S."/>
            <person name="Vasireddy R."/>
        </authorList>
    </citation>
    <scope>NUCLEOTIDE SEQUENCE [LARGE SCALE GENOMIC DNA]</scope>
    <source>
        <strain evidence="2">MO-5499</strain>
        <strain evidence="4">NE-TNMC-100812</strain>
    </source>
</reference>